<proteinExistence type="inferred from homology"/>
<dbReference type="EMBL" id="JXLU01000077">
    <property type="protein sequence ID" value="KIO72958.1"/>
    <property type="molecule type" value="Genomic_DNA"/>
</dbReference>
<evidence type="ECO:0000313" key="5">
    <source>
        <dbReference type="Proteomes" id="UP000040576"/>
    </source>
</evidence>
<dbReference type="InterPro" id="IPR052912">
    <property type="entry name" value="UPF0111_domain"/>
</dbReference>
<gene>
    <name evidence="2" type="primary">ykaA</name>
    <name evidence="3" type="ORF">B4167_0279</name>
    <name evidence="2" type="ORF">BT1A1_0414</name>
</gene>
<dbReference type="EMBL" id="CCRF01000013">
    <property type="protein sequence ID" value="CEE00275.1"/>
    <property type="molecule type" value="Genomic_DNA"/>
</dbReference>
<dbReference type="InterPro" id="IPR038078">
    <property type="entry name" value="PhoU-like_sf"/>
</dbReference>
<evidence type="ECO:0000313" key="3">
    <source>
        <dbReference type="EMBL" id="KIO72958.1"/>
    </source>
</evidence>
<dbReference type="AlphaFoldDB" id="A0A090IXK2"/>
<organism evidence="2 5">
    <name type="scientific">Caldibacillus thermoamylovorans</name>
    <dbReference type="NCBI Taxonomy" id="35841"/>
    <lineage>
        <taxon>Bacteria</taxon>
        <taxon>Bacillati</taxon>
        <taxon>Bacillota</taxon>
        <taxon>Bacilli</taxon>
        <taxon>Bacillales</taxon>
        <taxon>Bacillaceae</taxon>
        <taxon>Caldibacillus</taxon>
    </lineage>
</organism>
<dbReference type="PANTHER" id="PTHR37298:SF1">
    <property type="entry name" value="UPF0111 PROTEIN YKAA"/>
    <property type="match status" value="1"/>
</dbReference>
<dbReference type="Proteomes" id="UP000032076">
    <property type="component" value="Unassembled WGS sequence"/>
</dbReference>
<dbReference type="OrthoDB" id="9797568at2"/>
<dbReference type="PATRIC" id="fig|35841.6.peg.1332"/>
<evidence type="ECO:0000313" key="2">
    <source>
        <dbReference type="EMBL" id="CEE00275.1"/>
    </source>
</evidence>
<dbReference type="Proteomes" id="UP000040576">
    <property type="component" value="Unassembled WGS sequence"/>
</dbReference>
<dbReference type="STRING" id="35841.B4167_0279"/>
<sequence>MAKKKDKFALLLTDISSNIKEAATFFYDFKINNVRDLKIFYDTVKEHEAKGDSLVHRTTKELNSAFITPIEREDIMMLTITLDDVIDGLEECAALFEMYSIIHPTDHMKSFVTAIKNMTIEMDHCTELLANKKYGDIHEHAVKIKEYESNCDHLLRIAIKELFATEENPIKIMQYKEVYETLENIADYCQSVANTLETVVMKNA</sequence>
<dbReference type="RefSeq" id="WP_034767587.1">
    <property type="nucleotide sequence ID" value="NZ_CCRF01000013.1"/>
</dbReference>
<accession>A0A090IXK2</accession>
<reference evidence="2 5" key="1">
    <citation type="submission" date="2014-07" db="EMBL/GenBank/DDBJ databases">
        <authorList>
            <person name="Wibberg Daniel"/>
        </authorList>
    </citation>
    <scope>NUCLEOTIDE SEQUENCE [LARGE SCALE GENOMIC DNA]</scope>
</reference>
<evidence type="ECO:0000313" key="4">
    <source>
        <dbReference type="Proteomes" id="UP000032076"/>
    </source>
</evidence>
<dbReference type="KEGG" id="bthv:CQJ30_02675"/>
<dbReference type="PANTHER" id="PTHR37298">
    <property type="entry name" value="UPF0111 PROTEIN YKAA"/>
    <property type="match status" value="1"/>
</dbReference>
<evidence type="ECO:0000256" key="1">
    <source>
        <dbReference type="ARBA" id="ARBA00008591"/>
    </source>
</evidence>
<dbReference type="eggNOG" id="COG1392">
    <property type="taxonomic scope" value="Bacteria"/>
</dbReference>
<reference evidence="3 4" key="2">
    <citation type="submission" date="2015-01" db="EMBL/GenBank/DDBJ databases">
        <title>Draft Genome Sequences of Four Bacillus thermoamylovorans Strains, Isolated From Food Products.</title>
        <authorList>
            <person name="Krawcyk A.O."/>
            <person name="Berendsen E.M."/>
            <person name="Eijlander R.T."/>
            <person name="de Jong A."/>
            <person name="Wells-Bennik M."/>
            <person name="Kuipers O.P."/>
        </authorList>
    </citation>
    <scope>NUCLEOTIDE SEQUENCE [LARGE SCALE GENOMIC DNA]</scope>
    <source>
        <strain evidence="3 4">B4167</strain>
    </source>
</reference>
<dbReference type="Pfam" id="PF01865">
    <property type="entry name" value="PhoU_div"/>
    <property type="match status" value="1"/>
</dbReference>
<comment type="similarity">
    <text evidence="1">Belongs to the UPF0111 family.</text>
</comment>
<dbReference type="SUPFAM" id="SSF109755">
    <property type="entry name" value="PhoU-like"/>
    <property type="match status" value="1"/>
</dbReference>
<dbReference type="InterPro" id="IPR018445">
    <property type="entry name" value="Put_Phosphate_transp_reg"/>
</dbReference>
<name>A0A090IXK2_9BACI</name>
<protein>
    <submittedName>
        <fullName evidence="2">UPF0111 protein</fullName>
    </submittedName>
</protein>
<dbReference type="GeneID" id="92959579"/>
<dbReference type="Gene3D" id="1.20.58.220">
    <property type="entry name" value="Phosphate transport system protein phou homolog 2, domain 2"/>
    <property type="match status" value="1"/>
</dbReference>
<keyword evidence="5" id="KW-1185">Reference proteome</keyword>